<dbReference type="SUPFAM" id="SSF53335">
    <property type="entry name" value="S-adenosyl-L-methionine-dependent methyltransferases"/>
    <property type="match status" value="1"/>
</dbReference>
<gene>
    <name evidence="1" type="ORF">COV85_00225</name>
</gene>
<comment type="caution">
    <text evidence="1">The sequence shown here is derived from an EMBL/GenBank/DDBJ whole genome shotgun (WGS) entry which is preliminary data.</text>
</comment>
<evidence type="ECO:0000313" key="2">
    <source>
        <dbReference type="Proteomes" id="UP000231550"/>
    </source>
</evidence>
<reference evidence="1 2" key="1">
    <citation type="submission" date="2017-09" db="EMBL/GenBank/DDBJ databases">
        <title>Depth-based differentiation of microbial function through sediment-hosted aquifers and enrichment of novel symbionts in the deep terrestrial subsurface.</title>
        <authorList>
            <person name="Probst A.J."/>
            <person name="Ladd B."/>
            <person name="Jarett J.K."/>
            <person name="Geller-Mcgrath D.E."/>
            <person name="Sieber C.M."/>
            <person name="Emerson J.B."/>
            <person name="Anantharaman K."/>
            <person name="Thomas B.C."/>
            <person name="Malmstrom R."/>
            <person name="Stieglmeier M."/>
            <person name="Klingl A."/>
            <person name="Woyke T."/>
            <person name="Ryan C.M."/>
            <person name="Banfield J.F."/>
        </authorList>
    </citation>
    <scope>NUCLEOTIDE SEQUENCE [LARGE SCALE GENOMIC DNA]</scope>
    <source>
        <strain evidence="1">CG11_big_fil_rev_8_21_14_0_20_44_10</strain>
    </source>
</reference>
<dbReference type="Gene3D" id="3.40.50.150">
    <property type="entry name" value="Vaccinia Virus protein VP39"/>
    <property type="match status" value="1"/>
</dbReference>
<dbReference type="PANTHER" id="PTHR43861">
    <property type="entry name" value="TRANS-ACONITATE 2-METHYLTRANSFERASE-RELATED"/>
    <property type="match status" value="1"/>
</dbReference>
<organism evidence="1 2">
    <name type="scientific">Candidatus Portnoybacteria bacterium CG11_big_fil_rev_8_21_14_0_20_44_10</name>
    <dbReference type="NCBI Taxonomy" id="1974818"/>
    <lineage>
        <taxon>Bacteria</taxon>
        <taxon>Candidatus Portnoyibacteriota</taxon>
    </lineage>
</organism>
<sequence>MIKKVKKFLLSHEPFRPMHMGAWIRFFYFRYYLGRKIDLGKVRNALDAGCGRGYYGNYLAKILPKSTVTAYDIVRQPEWDDYQKLNLVLKQMDLNLLEEKDKYDLIVSVDSLEHIPNNKNILKKFYTALNSGGYLYFHIPCEATERYIFPRRLFKEIDEWTKIEHIGEQYLLGEWKEILKGLGFEILLARYTFTFWGDLAWELEAIFRLREDKFGNRINILLMPLYKLLAILDLFFPLGRGNNLLIVKKK</sequence>
<dbReference type="InterPro" id="IPR029063">
    <property type="entry name" value="SAM-dependent_MTases_sf"/>
</dbReference>
<evidence type="ECO:0008006" key="3">
    <source>
        <dbReference type="Google" id="ProtNLM"/>
    </source>
</evidence>
<dbReference type="Proteomes" id="UP000231550">
    <property type="component" value="Unassembled WGS sequence"/>
</dbReference>
<dbReference type="AlphaFoldDB" id="A0A2H0KRP1"/>
<dbReference type="Pfam" id="PF13489">
    <property type="entry name" value="Methyltransf_23"/>
    <property type="match status" value="1"/>
</dbReference>
<name>A0A2H0KRP1_9BACT</name>
<dbReference type="CDD" id="cd02440">
    <property type="entry name" value="AdoMet_MTases"/>
    <property type="match status" value="1"/>
</dbReference>
<dbReference type="EMBL" id="PCVN01000005">
    <property type="protein sequence ID" value="PIQ74777.1"/>
    <property type="molecule type" value="Genomic_DNA"/>
</dbReference>
<protein>
    <recommendedName>
        <fullName evidence="3">Methyltransferase type 11 domain-containing protein</fullName>
    </recommendedName>
</protein>
<evidence type="ECO:0000313" key="1">
    <source>
        <dbReference type="EMBL" id="PIQ74777.1"/>
    </source>
</evidence>
<accession>A0A2H0KRP1</accession>
<proteinExistence type="predicted"/>